<protein>
    <recommendedName>
        <fullName evidence="2">UPF0213 protein NCTC5047_03093</fullName>
    </recommendedName>
</protein>
<evidence type="ECO:0000256" key="2">
    <source>
        <dbReference type="HAMAP-Rule" id="MF_01029"/>
    </source>
</evidence>
<dbReference type="PANTHER" id="PTHR34477:SF1">
    <property type="entry name" value="UPF0213 PROTEIN YHBQ"/>
    <property type="match status" value="1"/>
</dbReference>
<evidence type="ECO:0000259" key="3">
    <source>
        <dbReference type="PROSITE" id="PS50164"/>
    </source>
</evidence>
<organism evidence="4 5">
    <name type="scientific">Klebsiella pneumoniae</name>
    <dbReference type="NCBI Taxonomy" id="573"/>
    <lineage>
        <taxon>Bacteria</taxon>
        <taxon>Pseudomonadati</taxon>
        <taxon>Pseudomonadota</taxon>
        <taxon>Gammaproteobacteria</taxon>
        <taxon>Enterobacterales</taxon>
        <taxon>Enterobacteriaceae</taxon>
        <taxon>Klebsiella/Raoultella group</taxon>
        <taxon>Klebsiella</taxon>
        <taxon>Klebsiella pneumoniae complex</taxon>
    </lineage>
</organism>
<sequence>MTTCCLLSQRPMAASVSIFLLHYAMVHTPYHSDFVTVCWFLYLIRTRDNRLYTGITTDVPRRFRQHQAGKGAKALRGKGDLQLAFSHEVGEHSLALRLEYRVKQLTKREKERLVAGEDAFETLLARLKDD</sequence>
<dbReference type="SUPFAM" id="SSF82771">
    <property type="entry name" value="GIY-YIG endonuclease"/>
    <property type="match status" value="1"/>
</dbReference>
<gene>
    <name evidence="4" type="ORF">NCTC5047_03093</name>
</gene>
<evidence type="ECO:0000313" key="5">
    <source>
        <dbReference type="Proteomes" id="UP000254340"/>
    </source>
</evidence>
<dbReference type="InterPro" id="IPR022992">
    <property type="entry name" value="UPF0213_GIY-YIG_endonuc"/>
</dbReference>
<dbReference type="Gene3D" id="3.40.1440.10">
    <property type="entry name" value="GIY-YIG endonuclease"/>
    <property type="match status" value="1"/>
</dbReference>
<dbReference type="InterPro" id="IPR000305">
    <property type="entry name" value="GIY-YIG_endonuc"/>
</dbReference>
<proteinExistence type="inferred from homology"/>
<feature type="domain" description="GIY-YIG" evidence="3">
    <location>
        <begin position="37"/>
        <end position="112"/>
    </location>
</feature>
<dbReference type="EMBL" id="UGLH01000006">
    <property type="protein sequence ID" value="STT82151.1"/>
    <property type="molecule type" value="Genomic_DNA"/>
</dbReference>
<dbReference type="AlphaFoldDB" id="A0A377XJW3"/>
<comment type="similarity">
    <text evidence="1 2">Belongs to the UPF0213 family.</text>
</comment>
<evidence type="ECO:0000313" key="4">
    <source>
        <dbReference type="EMBL" id="STT82151.1"/>
    </source>
</evidence>
<dbReference type="HAMAP" id="MF_01029">
    <property type="entry name" value="UPF0213"/>
    <property type="match status" value="1"/>
</dbReference>
<dbReference type="CDD" id="cd10456">
    <property type="entry name" value="GIY-YIG_UPF0213"/>
    <property type="match status" value="1"/>
</dbReference>
<dbReference type="PANTHER" id="PTHR34477">
    <property type="entry name" value="UPF0213 PROTEIN YHBQ"/>
    <property type="match status" value="1"/>
</dbReference>
<dbReference type="PROSITE" id="PS50164">
    <property type="entry name" value="GIY_YIG"/>
    <property type="match status" value="1"/>
</dbReference>
<name>A0A377XJW3_KLEPN</name>
<accession>A0A377XJW3</accession>
<dbReference type="InterPro" id="IPR035901">
    <property type="entry name" value="GIY-YIG_endonuc_sf"/>
</dbReference>
<dbReference type="InterPro" id="IPR050190">
    <property type="entry name" value="UPF0213_domain"/>
</dbReference>
<dbReference type="Proteomes" id="UP000254340">
    <property type="component" value="Unassembled WGS sequence"/>
</dbReference>
<reference evidence="4 5" key="1">
    <citation type="submission" date="2018-06" db="EMBL/GenBank/DDBJ databases">
        <authorList>
            <consortium name="Pathogen Informatics"/>
            <person name="Doyle S."/>
        </authorList>
    </citation>
    <scope>NUCLEOTIDE SEQUENCE [LARGE SCALE GENOMIC DNA]</scope>
    <source>
        <strain evidence="4 5">NCTC5047</strain>
    </source>
</reference>
<evidence type="ECO:0000256" key="1">
    <source>
        <dbReference type="ARBA" id="ARBA00007435"/>
    </source>
</evidence>
<dbReference type="Pfam" id="PF01541">
    <property type="entry name" value="GIY-YIG"/>
    <property type="match status" value="1"/>
</dbReference>